<reference evidence="3 4" key="1">
    <citation type="submission" date="2015-08" db="EMBL/GenBank/DDBJ databases">
        <authorList>
            <person name="Babu N.S."/>
            <person name="Beckwith C.J."/>
            <person name="Beseler K.G."/>
            <person name="Brison A."/>
            <person name="Carone J.V."/>
            <person name="Caskin T.P."/>
            <person name="Diamond M."/>
            <person name="Durham M.E."/>
            <person name="Foxe J.M."/>
            <person name="Go M."/>
            <person name="Henderson B.A."/>
            <person name="Jones I.B."/>
            <person name="McGettigan J.A."/>
            <person name="Micheletti S.J."/>
            <person name="Nasrallah M.E."/>
            <person name="Ortiz D."/>
            <person name="Piller C.R."/>
            <person name="Privatt S.R."/>
            <person name="Schneider S.L."/>
            <person name="Sharp S."/>
            <person name="Smith T.C."/>
            <person name="Stanton J.D."/>
            <person name="Ullery H.E."/>
            <person name="Wilson R.J."/>
            <person name="Serrano M.G."/>
            <person name="Buck G."/>
            <person name="Lee V."/>
            <person name="Wang Y."/>
            <person name="Carvalho R."/>
            <person name="Voegtly L."/>
            <person name="Shi R."/>
            <person name="Duckworth R."/>
            <person name="Johnson A."/>
            <person name="Loviza R."/>
            <person name="Walstead R."/>
            <person name="Shah Z."/>
            <person name="Kiflezghi M."/>
            <person name="Wade K."/>
            <person name="Ball S.L."/>
            <person name="Bradley K.W."/>
            <person name="Asai D.J."/>
            <person name="Bowman C.A."/>
            <person name="Russell D.A."/>
            <person name="Pope W.H."/>
            <person name="Jacobs-Sera D."/>
            <person name="Hendrix R.W."/>
            <person name="Hatfull G.F."/>
        </authorList>
    </citation>
    <scope>NUCLEOTIDE SEQUENCE [LARGE SCALE GENOMIC DNA]</scope>
    <source>
        <strain evidence="3 4">DSM 27648</strain>
    </source>
</reference>
<dbReference type="RefSeq" id="WP_146647721.1">
    <property type="nucleotide sequence ID" value="NZ_CP012333.1"/>
</dbReference>
<dbReference type="Gene3D" id="3.10.450.50">
    <property type="match status" value="2"/>
</dbReference>
<dbReference type="AlphaFoldDB" id="A0A0K1PST0"/>
<keyword evidence="1" id="KW-0732">Signal</keyword>
<evidence type="ECO:0000313" key="4">
    <source>
        <dbReference type="Proteomes" id="UP000064967"/>
    </source>
</evidence>
<feature type="chain" id="PRO_5012813855" description="SnoaL-like domain-containing protein" evidence="1">
    <location>
        <begin position="16"/>
        <end position="335"/>
    </location>
</feature>
<dbReference type="EMBL" id="CP012333">
    <property type="protein sequence ID" value="AKU96426.1"/>
    <property type="molecule type" value="Genomic_DNA"/>
</dbReference>
<organism evidence="3 4">
    <name type="scientific">Labilithrix luteola</name>
    <dbReference type="NCBI Taxonomy" id="1391654"/>
    <lineage>
        <taxon>Bacteria</taxon>
        <taxon>Pseudomonadati</taxon>
        <taxon>Myxococcota</taxon>
        <taxon>Polyangia</taxon>
        <taxon>Polyangiales</taxon>
        <taxon>Labilitrichaceae</taxon>
        <taxon>Labilithrix</taxon>
    </lineage>
</organism>
<gene>
    <name evidence="3" type="ORF">AKJ09_03090</name>
</gene>
<evidence type="ECO:0000313" key="3">
    <source>
        <dbReference type="EMBL" id="AKU96426.1"/>
    </source>
</evidence>
<dbReference type="InterPro" id="IPR037401">
    <property type="entry name" value="SnoaL-like"/>
</dbReference>
<dbReference type="STRING" id="1391654.AKJ09_03090"/>
<feature type="signal peptide" evidence="1">
    <location>
        <begin position="1"/>
        <end position="15"/>
    </location>
</feature>
<sequence>MLRALLSAMLATVLAGCSSEVVTRPAPPPVNWASLEARPAPPDAGMSTATSRERAAADGYLKALASPNFSELGRVLDEDAHFAFAGYKDVHGRDNTLRVHQALLGGYSSRSFVASRVFLTAEAQIVEWTMSGEHTSSHKPVVLKGLALLWTKDDGSISNVHLYFDEALAKAQIGVGPKALQNLPPPELPSGARQEIEQARTAEESANVAVVRDALDALESKNEPAYVATMADDVELTTLESAKPARGKAEARGYVKAMHKAIAQLDTSVDNVWGVGPFVVVEYHIVGEQRGPIGFVPAQKDNLLKMYVVDVVELQGGKISRLARYDNPAQILVAP</sequence>
<keyword evidence="4" id="KW-1185">Reference proteome</keyword>
<proteinExistence type="predicted"/>
<evidence type="ECO:0000259" key="2">
    <source>
        <dbReference type="Pfam" id="PF12680"/>
    </source>
</evidence>
<evidence type="ECO:0000256" key="1">
    <source>
        <dbReference type="SAM" id="SignalP"/>
    </source>
</evidence>
<feature type="domain" description="SnoaL-like" evidence="2">
    <location>
        <begin position="59"/>
        <end position="158"/>
    </location>
</feature>
<dbReference type="Pfam" id="PF12680">
    <property type="entry name" value="SnoaL_2"/>
    <property type="match status" value="2"/>
</dbReference>
<dbReference type="KEGG" id="llu:AKJ09_03090"/>
<name>A0A0K1PST0_9BACT</name>
<feature type="domain" description="SnoaL-like" evidence="2">
    <location>
        <begin position="211"/>
        <end position="321"/>
    </location>
</feature>
<accession>A0A0K1PST0</accession>
<dbReference type="InterPro" id="IPR032710">
    <property type="entry name" value="NTF2-like_dom_sf"/>
</dbReference>
<dbReference type="SUPFAM" id="SSF54427">
    <property type="entry name" value="NTF2-like"/>
    <property type="match status" value="2"/>
</dbReference>
<dbReference type="PROSITE" id="PS51257">
    <property type="entry name" value="PROKAR_LIPOPROTEIN"/>
    <property type="match status" value="1"/>
</dbReference>
<dbReference type="Proteomes" id="UP000064967">
    <property type="component" value="Chromosome"/>
</dbReference>
<protein>
    <recommendedName>
        <fullName evidence="2">SnoaL-like domain-containing protein</fullName>
    </recommendedName>
</protein>